<sequence>MVQSLGDIAWNASYGNGELGTQFLQKGPKTRGIRGNNDSVGGNRGQLRKNASQIQGIRSNSWNREQHESSQNLRTWTESLRSSRRSPDIYDSVKHCIRSHTEYTRQPPSTDVKVWDNSTTRTLSFGKETADQAIQQGNARGPNSVPRGLAILPGNPLTDSVKEGPETVEFSPRLTPREGIQPKILGPKACDRVSGHLTFTTWVKHCVRGHTECTRQPPSTDVKVCDNHTAQTLRFGKETADQAIQQGNARVNNGIQQDIGELAAQTSPPSTIADDQPSLPRGYNDRELRVKGRHKLLESAGGSRKPSYGNGEFRAQFRATGPRIHGNPLPDFETAHSIERNPLPPCENVLELSGIHCHPVKSRLKWVESTATLESTAHNKLTTFLIAERKAL</sequence>
<dbReference type="EMBL" id="JAWWNJ010000017">
    <property type="protein sequence ID" value="KAK7038656.1"/>
    <property type="molecule type" value="Genomic_DNA"/>
</dbReference>
<proteinExistence type="predicted"/>
<feature type="compositionally biased region" description="Polar residues" evidence="1">
    <location>
        <begin position="49"/>
        <end position="80"/>
    </location>
</feature>
<organism evidence="2 3">
    <name type="scientific">Favolaschia claudopus</name>
    <dbReference type="NCBI Taxonomy" id="2862362"/>
    <lineage>
        <taxon>Eukaryota</taxon>
        <taxon>Fungi</taxon>
        <taxon>Dikarya</taxon>
        <taxon>Basidiomycota</taxon>
        <taxon>Agaricomycotina</taxon>
        <taxon>Agaricomycetes</taxon>
        <taxon>Agaricomycetidae</taxon>
        <taxon>Agaricales</taxon>
        <taxon>Marasmiineae</taxon>
        <taxon>Mycenaceae</taxon>
        <taxon>Favolaschia</taxon>
    </lineage>
</organism>
<accession>A0AAW0CIX9</accession>
<feature type="region of interest" description="Disordered" evidence="1">
    <location>
        <begin position="25"/>
        <end position="85"/>
    </location>
</feature>
<comment type="caution">
    <text evidence="2">The sequence shown here is derived from an EMBL/GenBank/DDBJ whole genome shotgun (WGS) entry which is preliminary data.</text>
</comment>
<name>A0AAW0CIX9_9AGAR</name>
<feature type="region of interest" description="Disordered" evidence="1">
    <location>
        <begin position="137"/>
        <end position="180"/>
    </location>
</feature>
<evidence type="ECO:0000313" key="3">
    <source>
        <dbReference type="Proteomes" id="UP001362999"/>
    </source>
</evidence>
<feature type="region of interest" description="Disordered" evidence="1">
    <location>
        <begin position="263"/>
        <end position="283"/>
    </location>
</feature>
<gene>
    <name evidence="2" type="ORF">R3P38DRAFT_2770876</name>
</gene>
<dbReference type="Proteomes" id="UP001362999">
    <property type="component" value="Unassembled WGS sequence"/>
</dbReference>
<evidence type="ECO:0000313" key="2">
    <source>
        <dbReference type="EMBL" id="KAK7038656.1"/>
    </source>
</evidence>
<reference evidence="2 3" key="1">
    <citation type="journal article" date="2024" name="J Genomics">
        <title>Draft genome sequencing and assembly of Favolaschia claudopus CIRM-BRFM 2984 isolated from oak limbs.</title>
        <authorList>
            <person name="Navarro D."/>
            <person name="Drula E."/>
            <person name="Chaduli D."/>
            <person name="Cazenave R."/>
            <person name="Ahrendt S."/>
            <person name="Wang J."/>
            <person name="Lipzen A."/>
            <person name="Daum C."/>
            <person name="Barry K."/>
            <person name="Grigoriev I.V."/>
            <person name="Favel A."/>
            <person name="Rosso M.N."/>
            <person name="Martin F."/>
        </authorList>
    </citation>
    <scope>NUCLEOTIDE SEQUENCE [LARGE SCALE GENOMIC DNA]</scope>
    <source>
        <strain evidence="2 3">CIRM-BRFM 2984</strain>
    </source>
</reference>
<keyword evidence="3" id="KW-1185">Reference proteome</keyword>
<evidence type="ECO:0000256" key="1">
    <source>
        <dbReference type="SAM" id="MobiDB-lite"/>
    </source>
</evidence>
<protein>
    <submittedName>
        <fullName evidence="2">Uncharacterized protein</fullName>
    </submittedName>
</protein>
<dbReference type="AlphaFoldDB" id="A0AAW0CIX9"/>